<keyword evidence="2" id="KW-0732">Signal</keyword>
<evidence type="ECO:0008006" key="5">
    <source>
        <dbReference type="Google" id="ProtNLM"/>
    </source>
</evidence>
<reference evidence="3 4" key="1">
    <citation type="journal article" date="2011" name="Stand. Genomic Sci.">
        <title>Complete genome sequence of Thermomonospora curvata type strain (B9).</title>
        <authorList>
            <person name="Chertkov O."/>
            <person name="Sikorski J."/>
            <person name="Nolan M."/>
            <person name="Lapidus A."/>
            <person name="Lucas S."/>
            <person name="Del Rio T.G."/>
            <person name="Tice H."/>
            <person name="Cheng J.F."/>
            <person name="Goodwin L."/>
            <person name="Pitluck S."/>
            <person name="Liolios K."/>
            <person name="Ivanova N."/>
            <person name="Mavromatis K."/>
            <person name="Mikhailova N."/>
            <person name="Ovchinnikova G."/>
            <person name="Pati A."/>
            <person name="Chen A."/>
            <person name="Palaniappan K."/>
            <person name="Djao O.D."/>
            <person name="Land M."/>
            <person name="Hauser L."/>
            <person name="Chang Y.J."/>
            <person name="Jeffries C.D."/>
            <person name="Brettin T."/>
            <person name="Han C."/>
            <person name="Detter J.C."/>
            <person name="Rohde M."/>
            <person name="Goker M."/>
            <person name="Woyke T."/>
            <person name="Bristow J."/>
            <person name="Eisen J.A."/>
            <person name="Markowitz V."/>
            <person name="Hugenholtz P."/>
            <person name="Klenk H.P."/>
            <person name="Kyrpides N.C."/>
        </authorList>
    </citation>
    <scope>NUCLEOTIDE SEQUENCE [LARGE SCALE GENOMIC DNA]</scope>
    <source>
        <strain evidence="4">ATCC 19995 / DSM 43183 / JCM 3096 / KCTC 9072 / NBRC 15933 / NCIMB 10081 / Henssen B9</strain>
    </source>
</reference>
<dbReference type="eggNOG" id="COG2847">
    <property type="taxonomic scope" value="Bacteria"/>
</dbReference>
<evidence type="ECO:0000256" key="1">
    <source>
        <dbReference type="SAM" id="MobiDB-lite"/>
    </source>
</evidence>
<dbReference type="Gene3D" id="2.60.40.1890">
    <property type="entry name" value="PCu(A)C copper chaperone"/>
    <property type="match status" value="1"/>
</dbReference>
<organism evidence="3 4">
    <name type="scientific">Thermomonospora curvata (strain ATCC 19995 / DSM 43183 / JCM 3096 / KCTC 9072 / NBRC 15933 / NCIMB 10081 / Henssen B9)</name>
    <dbReference type="NCBI Taxonomy" id="471852"/>
    <lineage>
        <taxon>Bacteria</taxon>
        <taxon>Bacillati</taxon>
        <taxon>Actinomycetota</taxon>
        <taxon>Actinomycetes</taxon>
        <taxon>Streptosporangiales</taxon>
        <taxon>Thermomonosporaceae</taxon>
        <taxon>Thermomonospora</taxon>
    </lineage>
</organism>
<keyword evidence="4" id="KW-1185">Reference proteome</keyword>
<name>D1A806_THECD</name>
<dbReference type="PANTHER" id="PTHR36302">
    <property type="entry name" value="BLR7088 PROTEIN"/>
    <property type="match status" value="1"/>
</dbReference>
<dbReference type="EMBL" id="CP001738">
    <property type="protein sequence ID" value="ACY98528.1"/>
    <property type="molecule type" value="Genomic_DNA"/>
</dbReference>
<dbReference type="KEGG" id="tcu:Tcur_2986"/>
<feature type="signal peptide" evidence="2">
    <location>
        <begin position="1"/>
        <end position="22"/>
    </location>
</feature>
<dbReference type="SUPFAM" id="SSF110087">
    <property type="entry name" value="DR1885-like metal-binding protein"/>
    <property type="match status" value="1"/>
</dbReference>
<accession>D1A806</accession>
<feature type="chain" id="PRO_5039177429" description="Copper chaperone PCu(A)C" evidence="2">
    <location>
        <begin position="23"/>
        <end position="179"/>
    </location>
</feature>
<evidence type="ECO:0000313" key="3">
    <source>
        <dbReference type="EMBL" id="ACY98528.1"/>
    </source>
</evidence>
<feature type="region of interest" description="Disordered" evidence="1">
    <location>
        <begin position="24"/>
        <end position="43"/>
    </location>
</feature>
<dbReference type="InterPro" id="IPR007410">
    <property type="entry name" value="LpqE-like"/>
</dbReference>
<dbReference type="PANTHER" id="PTHR36302:SF1">
    <property type="entry name" value="COPPER CHAPERONE PCU(A)C"/>
    <property type="match status" value="1"/>
</dbReference>
<dbReference type="Pfam" id="PF04314">
    <property type="entry name" value="PCuAC"/>
    <property type="match status" value="1"/>
</dbReference>
<dbReference type="InterPro" id="IPR036182">
    <property type="entry name" value="PCuAC_sf"/>
</dbReference>
<evidence type="ECO:0000313" key="4">
    <source>
        <dbReference type="Proteomes" id="UP000001918"/>
    </source>
</evidence>
<dbReference type="HOGENOM" id="CLU_100939_0_0_11"/>
<gene>
    <name evidence="3" type="ordered locus">Tcur_2986</name>
</gene>
<dbReference type="AlphaFoldDB" id="D1A806"/>
<protein>
    <recommendedName>
        <fullName evidence="5">Copper chaperone PCu(A)C</fullName>
    </recommendedName>
</protein>
<feature type="compositionally biased region" description="Low complexity" evidence="1">
    <location>
        <begin position="30"/>
        <end position="43"/>
    </location>
</feature>
<dbReference type="InterPro" id="IPR058248">
    <property type="entry name" value="Lxx211020-like"/>
</dbReference>
<dbReference type="OrthoDB" id="9796962at2"/>
<proteinExistence type="predicted"/>
<dbReference type="Proteomes" id="UP000001918">
    <property type="component" value="Chromosome"/>
</dbReference>
<dbReference type="RefSeq" id="WP_012853312.1">
    <property type="nucleotide sequence ID" value="NC_013510.1"/>
</dbReference>
<dbReference type="STRING" id="471852.Tcur_2986"/>
<sequence length="179" mass="18109">MNMRRLSLLAAAALLTAAPLSACGSDTEGPAAPAHSPAAATPRAALSVTDPWVKAAKSGMTAVFGTLVNHTDKPVTVASGSSPAAGAVEFHEVVADSSGATKMQPKQGGFTVPASGSHRLAPGGDHIMLMDLKQPVEPGAEISLTLTLSDGSTVAFTAVAKEFTGAKETYDPSEHHEHG</sequence>
<evidence type="ECO:0000256" key="2">
    <source>
        <dbReference type="SAM" id="SignalP"/>
    </source>
</evidence>